<reference evidence="1" key="1">
    <citation type="submission" date="2018-02" db="EMBL/GenBank/DDBJ databases">
        <title>Rhizophora mucronata_Transcriptome.</title>
        <authorList>
            <person name="Meera S.P."/>
            <person name="Sreeshan A."/>
            <person name="Augustine A."/>
        </authorList>
    </citation>
    <scope>NUCLEOTIDE SEQUENCE</scope>
    <source>
        <tissue evidence="1">Leaf</tissue>
    </source>
</reference>
<sequence>MEKKAIAAGRYLNGNKSEIWEEFLMHTLSRKLNWDLQGIHL</sequence>
<accession>A0A2P2NHU7</accession>
<protein>
    <submittedName>
        <fullName evidence="1">Uncharacterized protein</fullName>
    </submittedName>
</protein>
<dbReference type="AlphaFoldDB" id="A0A2P2NHU7"/>
<organism evidence="1">
    <name type="scientific">Rhizophora mucronata</name>
    <name type="common">Asiatic mangrove</name>
    <dbReference type="NCBI Taxonomy" id="61149"/>
    <lineage>
        <taxon>Eukaryota</taxon>
        <taxon>Viridiplantae</taxon>
        <taxon>Streptophyta</taxon>
        <taxon>Embryophyta</taxon>
        <taxon>Tracheophyta</taxon>
        <taxon>Spermatophyta</taxon>
        <taxon>Magnoliopsida</taxon>
        <taxon>eudicotyledons</taxon>
        <taxon>Gunneridae</taxon>
        <taxon>Pentapetalae</taxon>
        <taxon>rosids</taxon>
        <taxon>fabids</taxon>
        <taxon>Malpighiales</taxon>
        <taxon>Rhizophoraceae</taxon>
        <taxon>Rhizophora</taxon>
    </lineage>
</organism>
<evidence type="ECO:0000313" key="1">
    <source>
        <dbReference type="EMBL" id="MBX42071.1"/>
    </source>
</evidence>
<name>A0A2P2NHU7_RHIMU</name>
<proteinExistence type="predicted"/>
<dbReference type="EMBL" id="GGEC01061587">
    <property type="protein sequence ID" value="MBX42071.1"/>
    <property type="molecule type" value="Transcribed_RNA"/>
</dbReference>